<dbReference type="SUPFAM" id="SSF53448">
    <property type="entry name" value="Nucleotide-diphospho-sugar transferases"/>
    <property type="match status" value="1"/>
</dbReference>
<dbReference type="OrthoDB" id="5672604at2"/>
<dbReference type="Gene3D" id="3.90.550.10">
    <property type="entry name" value="Spore Coat Polysaccharide Biosynthesis Protein SpsA, Chain A"/>
    <property type="match status" value="1"/>
</dbReference>
<dbReference type="AlphaFoldDB" id="A0A9X5E6W5"/>
<evidence type="ECO:0000256" key="3">
    <source>
        <dbReference type="ARBA" id="ARBA00022723"/>
    </source>
</evidence>
<dbReference type="GO" id="GO:0046872">
    <property type="term" value="F:metal ion binding"/>
    <property type="evidence" value="ECO:0007669"/>
    <property type="project" value="UniProtKB-KW"/>
</dbReference>
<dbReference type="GO" id="GO:0016757">
    <property type="term" value="F:glycosyltransferase activity"/>
    <property type="evidence" value="ECO:0007669"/>
    <property type="project" value="UniProtKB-KW"/>
</dbReference>
<evidence type="ECO:0000313" key="5">
    <source>
        <dbReference type="Proteomes" id="UP000031532"/>
    </source>
</evidence>
<protein>
    <submittedName>
        <fullName evidence="4">Glycosyltransferase family 8 protein</fullName>
    </submittedName>
</protein>
<dbReference type="Pfam" id="PF01501">
    <property type="entry name" value="Glyco_transf_8"/>
    <property type="match status" value="1"/>
</dbReference>
<keyword evidence="1" id="KW-0328">Glycosyltransferase</keyword>
<keyword evidence="3" id="KW-0479">Metal-binding</keyword>
<name>A0A9X5E6W5_9CYAN</name>
<accession>A0A9X5E6W5</accession>
<evidence type="ECO:0000313" key="4">
    <source>
        <dbReference type="EMBL" id="NHC36038.1"/>
    </source>
</evidence>
<dbReference type="Proteomes" id="UP000031532">
    <property type="component" value="Unassembled WGS sequence"/>
</dbReference>
<evidence type="ECO:0000256" key="2">
    <source>
        <dbReference type="ARBA" id="ARBA00022679"/>
    </source>
</evidence>
<dbReference type="EMBL" id="JTJC03000004">
    <property type="protein sequence ID" value="NHC36038.1"/>
    <property type="molecule type" value="Genomic_DNA"/>
</dbReference>
<gene>
    <name evidence="4" type="ORF">QH73_0015515</name>
</gene>
<dbReference type="InterPro" id="IPR029044">
    <property type="entry name" value="Nucleotide-diphossugar_trans"/>
</dbReference>
<reference evidence="4 5" key="1">
    <citation type="journal article" date="2015" name="Genome Announc.">
        <title>Draft Genome Sequence of the Terrestrial Cyanobacterium Scytonema millei VB511283, Isolated from Eastern India.</title>
        <authorList>
            <person name="Sen D."/>
            <person name="Chandrababunaidu M.M."/>
            <person name="Singh D."/>
            <person name="Sanghi N."/>
            <person name="Ghorai A."/>
            <person name="Mishra G.P."/>
            <person name="Madduluri M."/>
            <person name="Adhikary S.P."/>
            <person name="Tripathy S."/>
        </authorList>
    </citation>
    <scope>NUCLEOTIDE SEQUENCE [LARGE SCALE GENOMIC DNA]</scope>
    <source>
        <strain evidence="4 5">VB511283</strain>
    </source>
</reference>
<dbReference type="InterPro" id="IPR002495">
    <property type="entry name" value="Glyco_trans_8"/>
</dbReference>
<dbReference type="RefSeq" id="WP_039717228.1">
    <property type="nucleotide sequence ID" value="NZ_JTJC03000004.1"/>
</dbReference>
<keyword evidence="5" id="KW-1185">Reference proteome</keyword>
<organism evidence="4 5">
    <name type="scientific">Scytonema millei VB511283</name>
    <dbReference type="NCBI Taxonomy" id="1245923"/>
    <lineage>
        <taxon>Bacteria</taxon>
        <taxon>Bacillati</taxon>
        <taxon>Cyanobacteriota</taxon>
        <taxon>Cyanophyceae</taxon>
        <taxon>Nostocales</taxon>
        <taxon>Scytonemataceae</taxon>
        <taxon>Scytonema</taxon>
    </lineage>
</organism>
<dbReference type="InterPro" id="IPR050748">
    <property type="entry name" value="Glycosyltrans_8_dom-fam"/>
</dbReference>
<proteinExistence type="predicted"/>
<dbReference type="CDD" id="cd04194">
    <property type="entry name" value="GT8_A4GalT_like"/>
    <property type="match status" value="1"/>
</dbReference>
<dbReference type="PANTHER" id="PTHR13778:SF47">
    <property type="entry name" value="LIPOPOLYSACCHARIDE 1,3-GALACTOSYLTRANSFERASE"/>
    <property type="match status" value="1"/>
</dbReference>
<dbReference type="PANTHER" id="PTHR13778">
    <property type="entry name" value="GLYCOSYLTRANSFERASE 8 DOMAIN-CONTAINING PROTEIN"/>
    <property type="match status" value="1"/>
</dbReference>
<keyword evidence="2" id="KW-0808">Transferase</keyword>
<comment type="caution">
    <text evidence="4">The sequence shown here is derived from an EMBL/GenBank/DDBJ whole genome shotgun (WGS) entry which is preliminary data.</text>
</comment>
<sequence length="323" mass="37491">MTSSDTESIVVVCAADNNYVIPLSVTFKSILANLKNSQRVSCFVIDGGIEAVNKQKILKSLDSQQIIIEWLQPTDAILSKVKVSGHVTVATYYRLLIPDLLPQQIKKVIYLDCDLVVNEDLQKLWTIDIDNSYLLAVQDMGIREVSNPRGGLHNYKELGIPPHSKYLNAGVMVFNLEKWRAENISTQAIEYLEQNKEHVLNWDQDGVNAVLAGKWRELDPRWNQTPSVYKYRSWKDSPFTEEMYKSVIQQPYIVHFATAIKPWHYYCEHPAKDLFFQYLDLTSWSGWRPKKPLKYIIRLGLRRFRENIKSLLKSFAWHLSLSR</sequence>
<evidence type="ECO:0000256" key="1">
    <source>
        <dbReference type="ARBA" id="ARBA00022676"/>
    </source>
</evidence>